<dbReference type="OrthoDB" id="297496at2759"/>
<accession>A0A8T0DYZ3</accession>
<evidence type="ECO:0000256" key="4">
    <source>
        <dbReference type="ARBA" id="ARBA00022989"/>
    </source>
</evidence>
<evidence type="ECO:0000256" key="9">
    <source>
        <dbReference type="SAM" id="Phobius"/>
    </source>
</evidence>
<dbReference type="SUPFAM" id="SSF81324">
    <property type="entry name" value="Voltage-gated potassium channels"/>
    <property type="match status" value="1"/>
</dbReference>
<feature type="compositionally biased region" description="Basic and acidic residues" evidence="8">
    <location>
        <begin position="96"/>
        <end position="109"/>
    </location>
</feature>
<dbReference type="PANTHER" id="PTHR11003">
    <property type="entry name" value="POTASSIUM CHANNEL, SUBFAMILY K"/>
    <property type="match status" value="1"/>
</dbReference>
<dbReference type="GO" id="GO:0005886">
    <property type="term" value="C:plasma membrane"/>
    <property type="evidence" value="ECO:0007669"/>
    <property type="project" value="TreeGrafter"/>
</dbReference>
<feature type="region of interest" description="Disordered" evidence="8">
    <location>
        <begin position="15"/>
        <end position="68"/>
    </location>
</feature>
<feature type="domain" description="Potassium channel" evidence="10">
    <location>
        <begin position="135"/>
        <end position="177"/>
    </location>
</feature>
<protein>
    <recommendedName>
        <fullName evidence="10">Potassium channel domain-containing protein</fullName>
    </recommendedName>
</protein>
<dbReference type="InterPro" id="IPR003280">
    <property type="entry name" value="2pore_dom_K_chnl"/>
</dbReference>
<keyword evidence="6 9" id="KW-0472">Membrane</keyword>
<feature type="compositionally biased region" description="Low complexity" evidence="8">
    <location>
        <begin position="46"/>
        <end position="60"/>
    </location>
</feature>
<organism evidence="11 12">
    <name type="scientific">Paragonimus westermani</name>
    <dbReference type="NCBI Taxonomy" id="34504"/>
    <lineage>
        <taxon>Eukaryota</taxon>
        <taxon>Metazoa</taxon>
        <taxon>Spiralia</taxon>
        <taxon>Lophotrochozoa</taxon>
        <taxon>Platyhelminthes</taxon>
        <taxon>Trematoda</taxon>
        <taxon>Digenea</taxon>
        <taxon>Plagiorchiida</taxon>
        <taxon>Troglotremata</taxon>
        <taxon>Troglotrematidae</taxon>
        <taxon>Paragonimus</taxon>
    </lineage>
</organism>
<evidence type="ECO:0000256" key="5">
    <source>
        <dbReference type="ARBA" id="ARBA00023065"/>
    </source>
</evidence>
<dbReference type="Gene3D" id="1.10.287.70">
    <property type="match status" value="1"/>
</dbReference>
<feature type="transmembrane region" description="Helical" evidence="9">
    <location>
        <begin position="125"/>
        <end position="149"/>
    </location>
</feature>
<dbReference type="PANTHER" id="PTHR11003:SF334">
    <property type="entry name" value="FI03418P"/>
    <property type="match status" value="1"/>
</dbReference>
<dbReference type="GO" id="GO:0022841">
    <property type="term" value="F:potassium ion leak channel activity"/>
    <property type="evidence" value="ECO:0007669"/>
    <property type="project" value="TreeGrafter"/>
</dbReference>
<dbReference type="Proteomes" id="UP000699462">
    <property type="component" value="Unassembled WGS sequence"/>
</dbReference>
<evidence type="ECO:0000313" key="12">
    <source>
        <dbReference type="Proteomes" id="UP000699462"/>
    </source>
</evidence>
<dbReference type="EMBL" id="JTDF01000047">
    <property type="protein sequence ID" value="KAF8572402.1"/>
    <property type="molecule type" value="Genomic_DNA"/>
</dbReference>
<gene>
    <name evidence="11" type="ORF">P879_00440</name>
</gene>
<evidence type="ECO:0000256" key="3">
    <source>
        <dbReference type="ARBA" id="ARBA00022692"/>
    </source>
</evidence>
<evidence type="ECO:0000256" key="8">
    <source>
        <dbReference type="SAM" id="MobiDB-lite"/>
    </source>
</evidence>
<dbReference type="GO" id="GO:0030322">
    <property type="term" value="P:stabilization of membrane potential"/>
    <property type="evidence" value="ECO:0007669"/>
    <property type="project" value="TreeGrafter"/>
</dbReference>
<evidence type="ECO:0000313" key="11">
    <source>
        <dbReference type="EMBL" id="KAF8572402.1"/>
    </source>
</evidence>
<keyword evidence="7" id="KW-0407">Ion channel</keyword>
<sequence length="178" mass="19988">MSHSVDCNPERPISRAYAFHEPHRLDSIQQPPSPYMERANQISRGSNTSTTSSVPTSPSPLIESASKSTLLGPRDRLDDLHDLNHELQHTNTGVHHLTDTGRKVSDQRSKKISQTKPPSIKQERVTVPISLTVFMMTVYILIGATVFTFWESEDYVKWAYFCFITLSTIGFGDIVPGE</sequence>
<keyword evidence="2" id="KW-0813">Transport</keyword>
<dbReference type="InterPro" id="IPR013099">
    <property type="entry name" value="K_chnl_dom"/>
</dbReference>
<evidence type="ECO:0000256" key="7">
    <source>
        <dbReference type="ARBA" id="ARBA00023303"/>
    </source>
</evidence>
<keyword evidence="5" id="KW-0406">Ion transport</keyword>
<comment type="caution">
    <text evidence="11">The sequence shown here is derived from an EMBL/GenBank/DDBJ whole genome shotgun (WGS) entry which is preliminary data.</text>
</comment>
<reference evidence="11 12" key="1">
    <citation type="submission" date="2019-07" db="EMBL/GenBank/DDBJ databases">
        <title>Annotation for the trematode Paragonimus westermani.</title>
        <authorList>
            <person name="Choi Y.-J."/>
        </authorList>
    </citation>
    <scope>NUCLEOTIDE SEQUENCE [LARGE SCALE GENOMIC DNA]</scope>
    <source>
        <strain evidence="11">180907_Pwestermani</strain>
    </source>
</reference>
<dbReference type="AlphaFoldDB" id="A0A8T0DYZ3"/>
<evidence type="ECO:0000256" key="6">
    <source>
        <dbReference type="ARBA" id="ARBA00023136"/>
    </source>
</evidence>
<keyword evidence="12" id="KW-1185">Reference proteome</keyword>
<feature type="compositionally biased region" description="Basic and acidic residues" evidence="8">
    <location>
        <begin position="15"/>
        <end position="26"/>
    </location>
</feature>
<proteinExistence type="predicted"/>
<evidence type="ECO:0000256" key="2">
    <source>
        <dbReference type="ARBA" id="ARBA00022448"/>
    </source>
</evidence>
<name>A0A8T0DYZ3_9TREM</name>
<keyword evidence="3 9" id="KW-0812">Transmembrane</keyword>
<evidence type="ECO:0000256" key="1">
    <source>
        <dbReference type="ARBA" id="ARBA00004141"/>
    </source>
</evidence>
<feature type="region of interest" description="Disordered" evidence="8">
    <location>
        <begin position="90"/>
        <end position="119"/>
    </location>
</feature>
<dbReference type="GO" id="GO:0015271">
    <property type="term" value="F:outward rectifier potassium channel activity"/>
    <property type="evidence" value="ECO:0007669"/>
    <property type="project" value="TreeGrafter"/>
</dbReference>
<keyword evidence="4 9" id="KW-1133">Transmembrane helix</keyword>
<comment type="subcellular location">
    <subcellularLocation>
        <location evidence="1">Membrane</location>
        <topology evidence="1">Multi-pass membrane protein</topology>
    </subcellularLocation>
</comment>
<evidence type="ECO:0000259" key="10">
    <source>
        <dbReference type="Pfam" id="PF07885"/>
    </source>
</evidence>
<dbReference type="Pfam" id="PF07885">
    <property type="entry name" value="Ion_trans_2"/>
    <property type="match status" value="1"/>
</dbReference>